<keyword evidence="3" id="KW-1185">Reference proteome</keyword>
<gene>
    <name evidence="2" type="ORF">PtA15_6A54</name>
</gene>
<dbReference type="RefSeq" id="XP_053020981.1">
    <property type="nucleotide sequence ID" value="XM_053170267.1"/>
</dbReference>
<evidence type="ECO:0000313" key="3">
    <source>
        <dbReference type="Proteomes" id="UP001164743"/>
    </source>
</evidence>
<proteinExistence type="predicted"/>
<dbReference type="GeneID" id="77811151"/>
<evidence type="ECO:0000256" key="1">
    <source>
        <dbReference type="SAM" id="MobiDB-lite"/>
    </source>
</evidence>
<organism evidence="2 3">
    <name type="scientific">Puccinia triticina</name>
    <dbReference type="NCBI Taxonomy" id="208348"/>
    <lineage>
        <taxon>Eukaryota</taxon>
        <taxon>Fungi</taxon>
        <taxon>Dikarya</taxon>
        <taxon>Basidiomycota</taxon>
        <taxon>Pucciniomycotina</taxon>
        <taxon>Pucciniomycetes</taxon>
        <taxon>Pucciniales</taxon>
        <taxon>Pucciniaceae</taxon>
        <taxon>Puccinia</taxon>
    </lineage>
</organism>
<feature type="compositionally biased region" description="Low complexity" evidence="1">
    <location>
        <begin position="40"/>
        <end position="53"/>
    </location>
</feature>
<sequence>MGSWMTVREVLGHLSDEPLDRVRAVYLDAPNPSLTYNTGPDPSSDSAPSSSLLFPPADQVMAAQAPQRSLTTFWDGVRPDDNNDELDRDGYQGSLTGWTETETKEAGGLVSRDERPMTMTSQLLSADLVIGSSALLSGLFMSYNCGLTKAMVLLNLMPHCRRLNILLNVVRKPIEAI</sequence>
<dbReference type="Proteomes" id="UP001164743">
    <property type="component" value="Chromosome 6A"/>
</dbReference>
<evidence type="ECO:0000313" key="2">
    <source>
        <dbReference type="EMBL" id="WAQ85426.1"/>
    </source>
</evidence>
<protein>
    <submittedName>
        <fullName evidence="2">Uncharacterized protein</fullName>
    </submittedName>
</protein>
<feature type="region of interest" description="Disordered" evidence="1">
    <location>
        <begin position="33"/>
        <end position="53"/>
    </location>
</feature>
<reference evidence="2" key="1">
    <citation type="submission" date="2022-10" db="EMBL/GenBank/DDBJ databases">
        <title>Puccinia triticina Genome sequencing and assembly.</title>
        <authorList>
            <person name="Li C."/>
        </authorList>
    </citation>
    <scope>NUCLEOTIDE SEQUENCE</scope>
    <source>
        <strain evidence="2">Pt15</strain>
    </source>
</reference>
<dbReference type="EMBL" id="CP110426">
    <property type="protein sequence ID" value="WAQ85426.1"/>
    <property type="molecule type" value="Genomic_DNA"/>
</dbReference>
<accession>A0ABY7CJL5</accession>
<name>A0ABY7CJL5_9BASI</name>